<gene>
    <name evidence="1" type="ORF">CCMP2556_LOCUS49108</name>
    <name evidence="2" type="ORF">CCMP2556_LOCUS49130</name>
</gene>
<feature type="non-terminal residue" evidence="2">
    <location>
        <position position="1"/>
    </location>
</feature>
<protein>
    <submittedName>
        <fullName evidence="2">Uncharacterized protein</fullName>
    </submittedName>
</protein>
<dbReference type="EMBL" id="CAXAMN010026672">
    <property type="protein sequence ID" value="CAK9104877.1"/>
    <property type="molecule type" value="Genomic_DNA"/>
</dbReference>
<dbReference type="EMBL" id="CAXAMN010026661">
    <property type="protein sequence ID" value="CAK9104822.1"/>
    <property type="molecule type" value="Genomic_DNA"/>
</dbReference>
<dbReference type="Proteomes" id="UP001642484">
    <property type="component" value="Unassembled WGS sequence"/>
</dbReference>
<sequence length="222" mass="24760">LRRYFTPNKKGDVAASKEAQALYRDPTKRPKLAQALRDQGTFAAVEATVRQIYRQQEQSKIEGGWHNSVTLSQLGWTEEMIRNARAWATSRGLIRKNEIHQLEEFKIPTSSTYSWEETKCKESIGKVEMDVEDPDGSILDFGEITAESALQQHTGEGEGAGNMMAAQSAQSAKLNGLPMVQQNQDPYSYIGSFLDQMGKKLDKIDEVKAGSGCVMFNAICYI</sequence>
<keyword evidence="3" id="KW-1185">Reference proteome</keyword>
<evidence type="ECO:0000313" key="3">
    <source>
        <dbReference type="Proteomes" id="UP001642484"/>
    </source>
</evidence>
<name>A0ABP0RW41_9DINO</name>
<accession>A0ABP0RW41</accession>
<organism evidence="2 3">
    <name type="scientific">Durusdinium trenchii</name>
    <dbReference type="NCBI Taxonomy" id="1381693"/>
    <lineage>
        <taxon>Eukaryota</taxon>
        <taxon>Sar</taxon>
        <taxon>Alveolata</taxon>
        <taxon>Dinophyceae</taxon>
        <taxon>Suessiales</taxon>
        <taxon>Symbiodiniaceae</taxon>
        <taxon>Durusdinium</taxon>
    </lineage>
</organism>
<reference evidence="2 3" key="1">
    <citation type="submission" date="2024-02" db="EMBL/GenBank/DDBJ databases">
        <authorList>
            <person name="Chen Y."/>
            <person name="Shah S."/>
            <person name="Dougan E. K."/>
            <person name="Thang M."/>
            <person name="Chan C."/>
        </authorList>
    </citation>
    <scope>NUCLEOTIDE SEQUENCE [LARGE SCALE GENOMIC DNA]</scope>
</reference>
<proteinExistence type="predicted"/>
<evidence type="ECO:0000313" key="2">
    <source>
        <dbReference type="EMBL" id="CAK9104877.1"/>
    </source>
</evidence>
<evidence type="ECO:0000313" key="1">
    <source>
        <dbReference type="EMBL" id="CAK9104822.1"/>
    </source>
</evidence>
<comment type="caution">
    <text evidence="2">The sequence shown here is derived from an EMBL/GenBank/DDBJ whole genome shotgun (WGS) entry which is preliminary data.</text>
</comment>